<dbReference type="AlphaFoldDB" id="R7W492"/>
<protein>
    <submittedName>
        <fullName evidence="2">Uncharacterized protein</fullName>
    </submittedName>
</protein>
<organism evidence="2">
    <name type="scientific">Aegilops tauschii</name>
    <name type="common">Tausch's goatgrass</name>
    <name type="synonym">Aegilops squarrosa</name>
    <dbReference type="NCBI Taxonomy" id="37682"/>
    <lineage>
        <taxon>Eukaryota</taxon>
        <taxon>Viridiplantae</taxon>
        <taxon>Streptophyta</taxon>
        <taxon>Embryophyta</taxon>
        <taxon>Tracheophyta</taxon>
        <taxon>Spermatophyta</taxon>
        <taxon>Magnoliopsida</taxon>
        <taxon>Liliopsida</taxon>
        <taxon>Poales</taxon>
        <taxon>Poaceae</taxon>
        <taxon>BOP clade</taxon>
        <taxon>Pooideae</taxon>
        <taxon>Triticodae</taxon>
        <taxon>Triticeae</taxon>
        <taxon>Triticinae</taxon>
        <taxon>Aegilops</taxon>
    </lineage>
</organism>
<accession>R7W492</accession>
<evidence type="ECO:0000313" key="2">
    <source>
        <dbReference type="EnsemblPlants" id="EMT02757"/>
    </source>
</evidence>
<proteinExistence type="predicted"/>
<dbReference type="EnsemblPlants" id="EMT02757">
    <property type="protein sequence ID" value="EMT02757"/>
    <property type="gene ID" value="F775_31915"/>
</dbReference>
<feature type="region of interest" description="Disordered" evidence="1">
    <location>
        <begin position="54"/>
        <end position="95"/>
    </location>
</feature>
<reference evidence="2" key="1">
    <citation type="submission" date="2015-06" db="UniProtKB">
        <authorList>
            <consortium name="EnsemblPlants"/>
        </authorList>
    </citation>
    <scope>IDENTIFICATION</scope>
</reference>
<feature type="region of interest" description="Disordered" evidence="1">
    <location>
        <begin position="18"/>
        <end position="41"/>
    </location>
</feature>
<sequence length="115" mass="12422">MAPLTLKLCWRSCCHRQPEDASSAGTVPRFAPGTAAGASRSLSMNRTVRCSCPRVSWSSSGRTTNTTTPMSTRTARLPAKMMLRNPASRPPGEASLRKSLSLARMEASASFLVFF</sequence>
<name>R7W492_AEGTA</name>
<feature type="compositionally biased region" description="Low complexity" evidence="1">
    <location>
        <begin position="56"/>
        <end position="76"/>
    </location>
</feature>
<evidence type="ECO:0000256" key="1">
    <source>
        <dbReference type="SAM" id="MobiDB-lite"/>
    </source>
</evidence>